<dbReference type="Proteomes" id="UP000266915">
    <property type="component" value="Unassembled WGS sequence"/>
</dbReference>
<dbReference type="Pfam" id="PF09995">
    <property type="entry name" value="MPAB_Lcp_cat"/>
    <property type="match status" value="1"/>
</dbReference>
<dbReference type="AlphaFoldDB" id="A0A3N2C4A4"/>
<evidence type="ECO:0000313" key="3">
    <source>
        <dbReference type="Proteomes" id="UP000266915"/>
    </source>
</evidence>
<comment type="caution">
    <text evidence="2">The sequence shown here is derived from an EMBL/GenBank/DDBJ whole genome shotgun (WGS) entry which is preliminary data.</text>
</comment>
<reference evidence="2 3" key="1">
    <citation type="submission" date="2018-11" db="EMBL/GenBank/DDBJ databases">
        <title>Sequencing the genomes of 1000 actinobacteria strains.</title>
        <authorList>
            <person name="Klenk H.-P."/>
        </authorList>
    </citation>
    <scope>NUCLEOTIDE SEQUENCE [LARGE SCALE GENOMIC DNA]</scope>
    <source>
        <strain evidence="2 3">DSM 14012</strain>
    </source>
</reference>
<dbReference type="PANTHER" id="PTHR36151">
    <property type="entry name" value="BLR2777 PROTEIN"/>
    <property type="match status" value="1"/>
</dbReference>
<gene>
    <name evidence="2" type="ORF">EDD42_2436</name>
</gene>
<dbReference type="InterPro" id="IPR018713">
    <property type="entry name" value="MPAB/Lcp_cat_dom"/>
</dbReference>
<accession>A0A3N2C4A4</accession>
<keyword evidence="3" id="KW-1185">Reference proteome</keyword>
<name>A0A3N2C4A4_9MICO</name>
<feature type="domain" description="ER-bound oxygenase mpaB/mpaB'/Rubber oxygenase catalytic" evidence="1">
    <location>
        <begin position="60"/>
        <end position="272"/>
    </location>
</feature>
<sequence length="322" mass="35280">MVDVGTGRRPVSRLRTRLLAGLRSRILAVFAVEQDRPPQWTLDLEDGIDTGFFTPDSAAWTVHGGVETMVAGIRALLLQAAHPGALAGVHDWSRYREDPLGRLDGTIRWIFTVTYGDCDTARRTSDYVLKLHERVVGEYLDAHGVVRPYAANDPDLLRWVHLAFTDAFLSVRQTWGGRIPGGADAYVADWALAGELMGVVDPPRSEAELARQLRGYLDAGDLTGGPRVDETLAFLRRPPLDRSLLPAYGILFAGAVATIPPEYRRILGLRTAHLGPIPLPVVTATRVVLWVVGLVLHGESPSQRAALRRHRRLADPPAVPGP</sequence>
<dbReference type="EMBL" id="RKHL01000001">
    <property type="protein sequence ID" value="ROR82347.1"/>
    <property type="molecule type" value="Genomic_DNA"/>
</dbReference>
<evidence type="ECO:0000259" key="1">
    <source>
        <dbReference type="Pfam" id="PF09995"/>
    </source>
</evidence>
<organism evidence="2 3">
    <name type="scientific">Plantibacter flavus</name>
    <dbReference type="NCBI Taxonomy" id="150123"/>
    <lineage>
        <taxon>Bacteria</taxon>
        <taxon>Bacillati</taxon>
        <taxon>Actinomycetota</taxon>
        <taxon>Actinomycetes</taxon>
        <taxon>Micrococcales</taxon>
        <taxon>Microbacteriaceae</taxon>
        <taxon>Plantibacter</taxon>
    </lineage>
</organism>
<evidence type="ECO:0000313" key="2">
    <source>
        <dbReference type="EMBL" id="ROR82347.1"/>
    </source>
</evidence>
<proteinExistence type="predicted"/>
<dbReference type="GO" id="GO:0016491">
    <property type="term" value="F:oxidoreductase activity"/>
    <property type="evidence" value="ECO:0007669"/>
    <property type="project" value="InterPro"/>
</dbReference>
<dbReference type="PANTHER" id="PTHR36151:SF3">
    <property type="entry name" value="ER-BOUND OXYGENASE MPAB_MPAB'_RUBBER OXYGENASE CATALYTIC DOMAIN-CONTAINING PROTEIN"/>
    <property type="match status" value="1"/>
</dbReference>
<protein>
    <submittedName>
        <fullName evidence="2">Uncharacterized protein (DUF2236 family)</fullName>
    </submittedName>
</protein>